<dbReference type="RefSeq" id="WP_052605298.1">
    <property type="nucleotide sequence ID" value="NZ_JXYS01000035.1"/>
</dbReference>
<dbReference type="EC" id="1.1.1.100" evidence="4"/>
<keyword evidence="3 4" id="KW-0560">Oxidoreductase</keyword>
<keyword evidence="2" id="KW-0521">NADP</keyword>
<dbReference type="PRINTS" id="PR00081">
    <property type="entry name" value="GDHRDH"/>
</dbReference>
<comment type="caution">
    <text evidence="4">The sequence shown here is derived from an EMBL/GenBank/DDBJ whole genome shotgun (WGS) entry which is preliminary data.</text>
</comment>
<dbReference type="EMBL" id="JXYS01000035">
    <property type="protein sequence ID" value="KJF17586.1"/>
    <property type="molecule type" value="Genomic_DNA"/>
</dbReference>
<evidence type="ECO:0000313" key="5">
    <source>
        <dbReference type="Proteomes" id="UP000032360"/>
    </source>
</evidence>
<evidence type="ECO:0000256" key="3">
    <source>
        <dbReference type="ARBA" id="ARBA00023002"/>
    </source>
</evidence>
<keyword evidence="5" id="KW-1185">Reference proteome</keyword>
<accession>A0A0D8HKF3</accession>
<dbReference type="GO" id="GO:0005829">
    <property type="term" value="C:cytosol"/>
    <property type="evidence" value="ECO:0007669"/>
    <property type="project" value="TreeGrafter"/>
</dbReference>
<dbReference type="PANTHER" id="PTHR43391:SF14">
    <property type="entry name" value="DEHYDROGENASE_REDUCTASE SDR FAMILY PROTEIN 7-LIKE"/>
    <property type="match status" value="1"/>
</dbReference>
<reference evidence="4 5" key="1">
    <citation type="submission" date="2015-01" db="EMBL/GenBank/DDBJ databases">
        <title>Draft genome of the acidophilic iron oxidizer Acidithrix ferrooxidans strain Py-F3.</title>
        <authorList>
            <person name="Poehlein A."/>
            <person name="Eisen S."/>
            <person name="Schloemann M."/>
            <person name="Johnson B.D."/>
            <person name="Daniel R."/>
            <person name="Muehling M."/>
        </authorList>
    </citation>
    <scope>NUCLEOTIDE SEQUENCE [LARGE SCALE GENOMIC DNA]</scope>
    <source>
        <strain evidence="4 5">Py-F3</strain>
    </source>
</reference>
<dbReference type="STRING" id="1280514.AXFE_15730"/>
<protein>
    <submittedName>
        <fullName evidence="4">3-oxoacyl-[acyl-carrier-protein] reductase FabG</fullName>
        <ecNumber evidence="4">1.1.1.100</ecNumber>
    </submittedName>
</protein>
<dbReference type="InterPro" id="IPR036291">
    <property type="entry name" value="NAD(P)-bd_dom_sf"/>
</dbReference>
<dbReference type="OrthoDB" id="5115951at2"/>
<dbReference type="InterPro" id="IPR002347">
    <property type="entry name" value="SDR_fam"/>
</dbReference>
<dbReference type="InterPro" id="IPR020904">
    <property type="entry name" value="Sc_DH/Rdtase_CS"/>
</dbReference>
<dbReference type="PANTHER" id="PTHR43391">
    <property type="entry name" value="RETINOL DEHYDROGENASE-RELATED"/>
    <property type="match status" value="1"/>
</dbReference>
<comment type="similarity">
    <text evidence="1">Belongs to the short-chain dehydrogenases/reductases (SDR) family.</text>
</comment>
<dbReference type="GO" id="GO:0004316">
    <property type="term" value="F:3-oxoacyl-[acyl-carrier-protein] reductase (NADPH) activity"/>
    <property type="evidence" value="ECO:0007669"/>
    <property type="project" value="UniProtKB-EC"/>
</dbReference>
<dbReference type="Gene3D" id="3.40.50.720">
    <property type="entry name" value="NAD(P)-binding Rossmann-like Domain"/>
    <property type="match status" value="1"/>
</dbReference>
<evidence type="ECO:0000256" key="2">
    <source>
        <dbReference type="ARBA" id="ARBA00022857"/>
    </source>
</evidence>
<dbReference type="Pfam" id="PF00106">
    <property type="entry name" value="adh_short"/>
    <property type="match status" value="1"/>
</dbReference>
<dbReference type="Proteomes" id="UP000032360">
    <property type="component" value="Unassembled WGS sequence"/>
</dbReference>
<name>A0A0D8HKF3_9ACTN</name>
<sequence>MFDAMHTPDNVLLVGGSSDIGVEIAKSLARRGTTRFVLAGRDLEAMQRSANAISSVATGEGVSVSVIFYDVVAEKSYQALLEVASTELETIDYAIFATGALGDQDEDENSPASTLEILEINFSKLAPAILNVANHMSKQGFGQIVVLSSVAGIRVRRSNFIYGSAKAGLDGFAMALGESLIDKGVKVTVVRPGFVKTKMTSHLKAAPLSTTPEEVAKATLAATDHQNASVYVPSAIGLVIGVYRHLPRALARKIPF</sequence>
<gene>
    <name evidence="4" type="primary">fabG6</name>
    <name evidence="4" type="ORF">AXFE_15730</name>
</gene>
<dbReference type="PROSITE" id="PS00061">
    <property type="entry name" value="ADH_SHORT"/>
    <property type="match status" value="1"/>
</dbReference>
<organism evidence="4 5">
    <name type="scientific">Acidithrix ferrooxidans</name>
    <dbReference type="NCBI Taxonomy" id="1280514"/>
    <lineage>
        <taxon>Bacteria</taxon>
        <taxon>Bacillati</taxon>
        <taxon>Actinomycetota</taxon>
        <taxon>Acidimicrobiia</taxon>
        <taxon>Acidimicrobiales</taxon>
        <taxon>Acidimicrobiaceae</taxon>
        <taxon>Acidithrix</taxon>
    </lineage>
</organism>
<evidence type="ECO:0000256" key="1">
    <source>
        <dbReference type="ARBA" id="ARBA00006484"/>
    </source>
</evidence>
<dbReference type="AlphaFoldDB" id="A0A0D8HKF3"/>
<proteinExistence type="inferred from homology"/>
<dbReference type="SUPFAM" id="SSF51735">
    <property type="entry name" value="NAD(P)-binding Rossmann-fold domains"/>
    <property type="match status" value="1"/>
</dbReference>
<evidence type="ECO:0000313" key="4">
    <source>
        <dbReference type="EMBL" id="KJF17586.1"/>
    </source>
</evidence>